<name>A0A9P1D689_9DINO</name>
<dbReference type="Proteomes" id="UP001152797">
    <property type="component" value="Unassembled WGS sequence"/>
</dbReference>
<evidence type="ECO:0000313" key="3">
    <source>
        <dbReference type="EMBL" id="CAL4790073.1"/>
    </source>
</evidence>
<dbReference type="AlphaFoldDB" id="A0A9P1D689"/>
<comment type="caution">
    <text evidence="2">The sequence shown here is derived from an EMBL/GenBank/DDBJ whole genome shotgun (WGS) entry which is preliminary data.</text>
</comment>
<evidence type="ECO:0000313" key="4">
    <source>
        <dbReference type="Proteomes" id="UP001152797"/>
    </source>
</evidence>
<feature type="coiled-coil region" evidence="1">
    <location>
        <begin position="176"/>
        <end position="203"/>
    </location>
</feature>
<dbReference type="EMBL" id="CAMXCT030003153">
    <property type="protein sequence ID" value="CAL4790073.1"/>
    <property type="molecule type" value="Genomic_DNA"/>
</dbReference>
<proteinExistence type="predicted"/>
<dbReference type="SUPFAM" id="SSF63491">
    <property type="entry name" value="BAG domain"/>
    <property type="match status" value="1"/>
</dbReference>
<organism evidence="2">
    <name type="scientific">Cladocopium goreaui</name>
    <dbReference type="NCBI Taxonomy" id="2562237"/>
    <lineage>
        <taxon>Eukaryota</taxon>
        <taxon>Sar</taxon>
        <taxon>Alveolata</taxon>
        <taxon>Dinophyceae</taxon>
        <taxon>Suessiales</taxon>
        <taxon>Symbiodiniaceae</taxon>
        <taxon>Cladocopium</taxon>
    </lineage>
</organism>
<evidence type="ECO:0000256" key="1">
    <source>
        <dbReference type="SAM" id="Coils"/>
    </source>
</evidence>
<accession>A0A9P1D689</accession>
<protein>
    <submittedName>
        <fullName evidence="3">SHSP domain-containing protein</fullName>
    </submittedName>
</protein>
<reference evidence="3 4" key="2">
    <citation type="submission" date="2024-05" db="EMBL/GenBank/DDBJ databases">
        <authorList>
            <person name="Chen Y."/>
            <person name="Shah S."/>
            <person name="Dougan E. K."/>
            <person name="Thang M."/>
            <person name="Chan C."/>
        </authorList>
    </citation>
    <scope>NUCLEOTIDE SEQUENCE [LARGE SCALE GENOMIC DNA]</scope>
</reference>
<reference evidence="2" key="1">
    <citation type="submission" date="2022-10" db="EMBL/GenBank/DDBJ databases">
        <authorList>
            <person name="Chen Y."/>
            <person name="Dougan E. K."/>
            <person name="Chan C."/>
            <person name="Rhodes N."/>
            <person name="Thang M."/>
        </authorList>
    </citation>
    <scope>NUCLEOTIDE SEQUENCE</scope>
</reference>
<dbReference type="EMBL" id="CAMXCT020003153">
    <property type="protein sequence ID" value="CAL1156136.1"/>
    <property type="molecule type" value="Genomic_DNA"/>
</dbReference>
<dbReference type="EMBL" id="CAMXCT010003153">
    <property type="protein sequence ID" value="CAI4002761.1"/>
    <property type="molecule type" value="Genomic_DNA"/>
</dbReference>
<sequence>MSLVQRWYKTEVALGAPNLISSARGDGEDLGAADAAVAAWVRLIPQGRGLIVLQDGFEYITRDGPRRLLARLLRRHKGLHMLVTLAKNPGQAQGVWEERPLPLLSPQVSELARVARKLSRLLRAALAMHELQQDIKAYIHATVPGLWAKFAKAHLTHLGSRNFCRGGCFSRKAVSYGVEQMKVEQVQQRLNDYQERVKKLVDETKSLLACGATFDIQQHRKAARNIGEYLMDDILILDSLANLYQEDRQARNKALGEIEALVEQVDLVKSMLKERQDLINKADSPMQMKALSPVKHLVRRFDNQGLATPSKVLEKVPSEMSLSRPGCASEVSSQLSVRSMNRPFWVNGFQRPAPVGTEELALRLAERGQRKLARMRQRNVESYHKAVSGASCPACATPKALTTCNGPQLLTPQRAQQRLHSKLVAVATPPPVERSGILCLEPWDERTSCSRTFDGKPLRAVKQLLH</sequence>
<gene>
    <name evidence="2" type="ORF">C1SCF055_LOCUS28687</name>
</gene>
<evidence type="ECO:0000313" key="2">
    <source>
        <dbReference type="EMBL" id="CAI4002761.1"/>
    </source>
</evidence>
<keyword evidence="1" id="KW-0175">Coiled coil</keyword>
<keyword evidence="4" id="KW-1185">Reference proteome</keyword>